<reference evidence="1" key="2">
    <citation type="submission" date="2018-05" db="EMBL/GenBank/DDBJ databases">
        <authorList>
            <person name="Ashton P.M."/>
            <person name="Dallman T."/>
            <person name="Nair S."/>
            <person name="De Pinna E."/>
            <person name="Peters T."/>
            <person name="Grant K."/>
        </authorList>
    </citation>
    <scope>NUCLEOTIDE SEQUENCE</scope>
    <source>
        <strain evidence="1">412057</strain>
    </source>
</reference>
<protein>
    <submittedName>
        <fullName evidence="2">Uncharacterized protein</fullName>
    </submittedName>
</protein>
<name>A0A1Q6B183_ECOLX</name>
<dbReference type="EMBL" id="WCEW01000016">
    <property type="protein sequence ID" value="MTE90110.1"/>
    <property type="molecule type" value="Genomic_DNA"/>
</dbReference>
<reference evidence="4 6" key="3">
    <citation type="submission" date="2018-07" db="EMBL/GenBank/DDBJ databases">
        <title>Whole Genome Sequence Analysis of Avian Pathogenic E. coli - An Australian Perspective.</title>
        <authorList>
            <person name="Cummins M.L."/>
            <person name="Reid C.J."/>
            <person name="Roy Chowdhury P."/>
            <person name="Bushell R."/>
            <person name="Esbert N."/>
            <person name="Tivendale K.A."/>
            <person name="Noormohammadi A.H."/>
            <person name="Islam S."/>
            <person name="Marenda M.S."/>
            <person name="Browning G.F."/>
            <person name="Markham P.F."/>
            <person name="Djordjevic S.P."/>
        </authorList>
    </citation>
    <scope>NUCLEOTIDE SEQUENCE [LARGE SCALE GENOMIC DNA]</scope>
    <source>
        <strain evidence="4 6">AVC211</strain>
    </source>
</reference>
<evidence type="ECO:0000313" key="3">
    <source>
        <dbReference type="EMBL" id="MTE90110.1"/>
    </source>
</evidence>
<sequence length="89" mass="10181">MKESESEVSWSSQKSKRKHYFTRYSAATMAGKDAWQALFLAICRCQKWGSCFLIIIFITLKGYLCDSHHIKIDFCDGCHIISAKTITPV</sequence>
<evidence type="ECO:0000313" key="4">
    <source>
        <dbReference type="EMBL" id="RDA38940.1"/>
    </source>
</evidence>
<reference evidence="2" key="5">
    <citation type="submission" date="2019-09" db="EMBL/GenBank/DDBJ databases">
        <authorList>
            <consortium name="NCBI Pathogen Detection Project"/>
        </authorList>
    </citation>
    <scope>NUCLEOTIDE SEQUENCE</scope>
    <source>
        <strain evidence="2">EC00618</strain>
    </source>
</reference>
<evidence type="ECO:0000313" key="8">
    <source>
        <dbReference type="Proteomes" id="UP000486847"/>
    </source>
</evidence>
<dbReference type="Proteomes" id="UP000321461">
    <property type="component" value="Unassembled WGS sequence"/>
</dbReference>
<dbReference type="AlphaFoldDB" id="A0A1Q6B183"/>
<reference evidence="5 7" key="4">
    <citation type="submission" date="2019-08" db="EMBL/GenBank/DDBJ databases">
        <title>Whole genome analysis of cultivated E. coli strains isolated from CD patients and healthy donors.</title>
        <authorList>
            <person name="Siniagina M.N."/>
            <person name="Markelova M.I."/>
            <person name="Laikov A.V."/>
            <person name="Boulygina E.A."/>
            <person name="Khusnutdinova D.R."/>
            <person name="Kharchenko A."/>
            <person name="Grigoryeva T.V."/>
        </authorList>
    </citation>
    <scope>NUCLEOTIDE SEQUENCE [LARGE SCALE GENOMIC DNA]</scope>
    <source>
        <strain evidence="5 7">3_77_5</strain>
    </source>
</reference>
<dbReference type="EMBL" id="DABGYN010000001">
    <property type="protein sequence ID" value="HAJ0832235.1"/>
    <property type="molecule type" value="Genomic_DNA"/>
</dbReference>
<gene>
    <name evidence="1" type="ORF">DL968_23305</name>
    <name evidence="4" type="ORF">DTL43_12175</name>
    <name evidence="3" type="ORF">F9B07_14920</name>
    <name evidence="5" type="ORF">FWK02_26245</name>
    <name evidence="2" type="ORF">HL563_00550</name>
</gene>
<accession>A0A1Q6B183</accession>
<dbReference type="Proteomes" id="UP000253687">
    <property type="component" value="Unassembled WGS sequence"/>
</dbReference>
<evidence type="ECO:0000313" key="1">
    <source>
        <dbReference type="EMBL" id="EGE1990470.1"/>
    </source>
</evidence>
<dbReference type="Proteomes" id="UP000854059">
    <property type="component" value="Unassembled WGS sequence"/>
</dbReference>
<dbReference type="EMBL" id="AAVTXU010000144">
    <property type="protein sequence ID" value="EGE1990470.1"/>
    <property type="molecule type" value="Genomic_DNA"/>
</dbReference>
<evidence type="ECO:0000313" key="7">
    <source>
        <dbReference type="Proteomes" id="UP000321461"/>
    </source>
</evidence>
<comment type="caution">
    <text evidence="2">The sequence shown here is derived from an EMBL/GenBank/DDBJ whole genome shotgun (WGS) entry which is preliminary data.</text>
</comment>
<reference evidence="3 8" key="6">
    <citation type="submission" date="2019-10" db="EMBL/GenBank/DDBJ databases">
        <title>Comparative genomic analysis of antimicrobial resistant Escherichia coli of diverse origin.</title>
        <authorList>
            <person name="Ghatak S."/>
            <person name="Milton A.P."/>
            <person name="Rhetso K."/>
            <person name="Purkait D."/>
            <person name="Das S."/>
            <person name="Puro K.-U."/>
            <person name="Shakuntala I."/>
            <person name="Sen A."/>
            <person name="Sanjukta R."/>
            <person name="Priya G.B."/>
            <person name="Mawlong M."/>
            <person name="Lyngdoh V."/>
            <person name="Rynghang J."/>
            <person name="Mawphlang B.L."/>
        </authorList>
    </citation>
    <scope>NUCLEOTIDE SEQUENCE [LARGE SCALE GENOMIC DNA]</scope>
    <source>
        <strain evidence="3 8">SE161</strain>
    </source>
</reference>
<dbReference type="EMBL" id="QOGZ01000011">
    <property type="protein sequence ID" value="RDA38940.1"/>
    <property type="molecule type" value="Genomic_DNA"/>
</dbReference>
<dbReference type="Proteomes" id="UP000486847">
    <property type="component" value="Unassembled WGS sequence"/>
</dbReference>
<dbReference type="EMBL" id="VSBS01001302">
    <property type="protein sequence ID" value="TXS98778.1"/>
    <property type="molecule type" value="Genomic_DNA"/>
</dbReference>
<evidence type="ECO:0000313" key="6">
    <source>
        <dbReference type="Proteomes" id="UP000253687"/>
    </source>
</evidence>
<evidence type="ECO:0000313" key="2">
    <source>
        <dbReference type="EMBL" id="HAJ0832235.1"/>
    </source>
</evidence>
<organism evidence="2">
    <name type="scientific">Escherichia coli</name>
    <dbReference type="NCBI Taxonomy" id="562"/>
    <lineage>
        <taxon>Bacteria</taxon>
        <taxon>Pseudomonadati</taxon>
        <taxon>Pseudomonadota</taxon>
        <taxon>Gammaproteobacteria</taxon>
        <taxon>Enterobacterales</taxon>
        <taxon>Enterobacteriaceae</taxon>
        <taxon>Escherichia</taxon>
    </lineage>
</organism>
<evidence type="ECO:0000313" key="5">
    <source>
        <dbReference type="EMBL" id="TXS98778.1"/>
    </source>
</evidence>
<proteinExistence type="predicted"/>
<reference evidence="2" key="1">
    <citation type="journal article" date="2018" name="Genome Biol.">
        <title>SKESA: strategic k-mer extension for scrupulous assemblies.</title>
        <authorList>
            <person name="Souvorov A."/>
            <person name="Agarwala R."/>
            <person name="Lipman D.J."/>
        </authorList>
    </citation>
    <scope>NUCLEOTIDE SEQUENCE [LARGE SCALE GENOMIC DNA]</scope>
    <source>
        <strain evidence="2">EC00618</strain>
    </source>
</reference>